<evidence type="ECO:0000313" key="3">
    <source>
        <dbReference type="EMBL" id="QNO14049.1"/>
    </source>
</evidence>
<evidence type="ECO:0000256" key="1">
    <source>
        <dbReference type="ARBA" id="ARBA00022737"/>
    </source>
</evidence>
<reference evidence="3 4" key="1">
    <citation type="submission" date="2020-07" db="EMBL/GenBank/DDBJ databases">
        <title>Alkalicella. sp. LB2 genome.</title>
        <authorList>
            <person name="Postec A."/>
            <person name="Quemeneur M."/>
        </authorList>
    </citation>
    <scope>NUCLEOTIDE SEQUENCE [LARGE SCALE GENOMIC DNA]</scope>
    <source>
        <strain evidence="3 4">LB2</strain>
    </source>
</reference>
<accession>A0A7G9W5T7</accession>
<dbReference type="InterPro" id="IPR004341">
    <property type="entry name" value="CAT_RNA-bd_dom"/>
</dbReference>
<dbReference type="InterPro" id="IPR036650">
    <property type="entry name" value="CAT_RNA-bd_dom_sf"/>
</dbReference>
<keyword evidence="1" id="KW-0677">Repeat</keyword>
<dbReference type="PANTHER" id="PTHR30185:SF15">
    <property type="entry name" value="CRYPTIC BETA-GLUCOSIDE BGL OPERON ANTITERMINATOR"/>
    <property type="match status" value="1"/>
</dbReference>
<dbReference type="AlphaFoldDB" id="A0A7G9W5T7"/>
<feature type="domain" description="PRD" evidence="2">
    <location>
        <begin position="177"/>
        <end position="279"/>
    </location>
</feature>
<dbReference type="Pfam" id="PF03123">
    <property type="entry name" value="CAT_RBD"/>
    <property type="match status" value="1"/>
</dbReference>
<dbReference type="Pfam" id="PF00874">
    <property type="entry name" value="PRD"/>
    <property type="match status" value="2"/>
</dbReference>
<sequence length="279" mass="32026">MLDKEYLIIKILNNNVVLALDKETNKEMILLGKGIGFAKKEQKLARIPSSKLEKSYVAYNKETKSDYLQMIDKIDPRVIGVSEELISKAEERIGHLAPHVHILLTDHIGFAIERIKMGLEIHNPFLYEIKALYDEEFSIGLMAVDLIKKAIGITICESEVGFIALHLQSARQNKKVKETLKSTRLIKELTDIIQDKLAITLSNNDFTYIRLINHLKAVLNRLEENKYIENLLLDDIKLKFQQSFLIAKLLASHIEESINVQVPENELGYITIHIERLKK</sequence>
<keyword evidence="4" id="KW-1185">Reference proteome</keyword>
<dbReference type="SUPFAM" id="SSF63520">
    <property type="entry name" value="PTS-regulatory domain, PRD"/>
    <property type="match status" value="2"/>
</dbReference>
<protein>
    <submittedName>
        <fullName evidence="3">PRD domain-containing protein</fullName>
    </submittedName>
</protein>
<dbReference type="PROSITE" id="PS51372">
    <property type="entry name" value="PRD_2"/>
    <property type="match status" value="2"/>
</dbReference>
<feature type="domain" description="PRD" evidence="2">
    <location>
        <begin position="73"/>
        <end position="176"/>
    </location>
</feature>
<dbReference type="KEGG" id="acae:HYG86_04300"/>
<evidence type="ECO:0000259" key="2">
    <source>
        <dbReference type="PROSITE" id="PS51372"/>
    </source>
</evidence>
<dbReference type="InterPro" id="IPR011608">
    <property type="entry name" value="PRD"/>
</dbReference>
<dbReference type="EMBL" id="CP058559">
    <property type="protein sequence ID" value="QNO14049.1"/>
    <property type="molecule type" value="Genomic_DNA"/>
</dbReference>
<dbReference type="SMART" id="SM01061">
    <property type="entry name" value="CAT_RBD"/>
    <property type="match status" value="1"/>
</dbReference>
<evidence type="ECO:0000313" key="4">
    <source>
        <dbReference type="Proteomes" id="UP000516160"/>
    </source>
</evidence>
<dbReference type="InterPro" id="IPR050661">
    <property type="entry name" value="BglG_antiterminators"/>
</dbReference>
<dbReference type="Gene3D" id="2.30.24.10">
    <property type="entry name" value="CAT RNA-binding domain"/>
    <property type="match status" value="1"/>
</dbReference>
<dbReference type="Gene3D" id="1.10.1790.10">
    <property type="entry name" value="PRD domain"/>
    <property type="match status" value="2"/>
</dbReference>
<dbReference type="PANTHER" id="PTHR30185">
    <property type="entry name" value="CRYPTIC BETA-GLUCOSIDE BGL OPERON ANTITERMINATOR"/>
    <property type="match status" value="1"/>
</dbReference>
<gene>
    <name evidence="3" type="ORF">HYG86_04300</name>
</gene>
<organism evidence="3 4">
    <name type="scientific">Alkalicella caledoniensis</name>
    <dbReference type="NCBI Taxonomy" id="2731377"/>
    <lineage>
        <taxon>Bacteria</taxon>
        <taxon>Bacillati</taxon>
        <taxon>Bacillota</taxon>
        <taxon>Clostridia</taxon>
        <taxon>Eubacteriales</taxon>
        <taxon>Proteinivoracaceae</taxon>
        <taxon>Alkalicella</taxon>
    </lineage>
</organism>
<proteinExistence type="predicted"/>
<dbReference type="SUPFAM" id="SSF50151">
    <property type="entry name" value="SacY-like RNA-binding domain"/>
    <property type="match status" value="1"/>
</dbReference>
<dbReference type="Proteomes" id="UP000516160">
    <property type="component" value="Chromosome"/>
</dbReference>
<dbReference type="InterPro" id="IPR036634">
    <property type="entry name" value="PRD_sf"/>
</dbReference>
<name>A0A7G9W5T7_ALKCA</name>
<dbReference type="RefSeq" id="WP_213167712.1">
    <property type="nucleotide sequence ID" value="NZ_CP058559.1"/>
</dbReference>
<dbReference type="GO" id="GO:0006355">
    <property type="term" value="P:regulation of DNA-templated transcription"/>
    <property type="evidence" value="ECO:0007669"/>
    <property type="project" value="InterPro"/>
</dbReference>
<dbReference type="GO" id="GO:0003723">
    <property type="term" value="F:RNA binding"/>
    <property type="evidence" value="ECO:0007669"/>
    <property type="project" value="InterPro"/>
</dbReference>